<name>A0A166AWE1_DAUCS</name>
<dbReference type="STRING" id="79200.A0A166AWE1"/>
<comment type="caution">
    <text evidence="1">The sequence shown here is derived from an EMBL/GenBank/DDBJ whole genome shotgun (WGS) entry which is preliminary data.</text>
</comment>
<evidence type="ECO:0000313" key="1">
    <source>
        <dbReference type="EMBL" id="KZN02021.1"/>
    </source>
</evidence>
<dbReference type="AlphaFoldDB" id="A0A166AWE1"/>
<dbReference type="Gramene" id="KZN02021">
    <property type="protein sequence ID" value="KZN02021"/>
    <property type="gene ID" value="DCAR_010775"/>
</dbReference>
<dbReference type="EMBL" id="LNRQ01000003">
    <property type="protein sequence ID" value="KZN02021.1"/>
    <property type="molecule type" value="Genomic_DNA"/>
</dbReference>
<organism evidence="1">
    <name type="scientific">Daucus carota subsp. sativus</name>
    <name type="common">Carrot</name>
    <dbReference type="NCBI Taxonomy" id="79200"/>
    <lineage>
        <taxon>Eukaryota</taxon>
        <taxon>Viridiplantae</taxon>
        <taxon>Streptophyta</taxon>
        <taxon>Embryophyta</taxon>
        <taxon>Tracheophyta</taxon>
        <taxon>Spermatophyta</taxon>
        <taxon>Magnoliopsida</taxon>
        <taxon>eudicotyledons</taxon>
        <taxon>Gunneridae</taxon>
        <taxon>Pentapetalae</taxon>
        <taxon>asterids</taxon>
        <taxon>campanulids</taxon>
        <taxon>Apiales</taxon>
        <taxon>Apiaceae</taxon>
        <taxon>Apioideae</taxon>
        <taxon>Scandiceae</taxon>
        <taxon>Daucinae</taxon>
        <taxon>Daucus</taxon>
        <taxon>Daucus sect. Daucus</taxon>
    </lineage>
</organism>
<proteinExistence type="predicted"/>
<sequence>MVGDISIDDYKLSYYVMSIYVAEDTKVNKVWTELEGYIKKLVHAEVYVESKEEGNVEGASAMNRTSFLGLTGAKVNKVWTELEGYIKKLVHAEVYVESKEEDNVEGASAMNRTSFLGLTGAKVKTYILVWLTPGLL</sequence>
<gene>
    <name evidence="1" type="ORF">DCAR_010775</name>
</gene>
<protein>
    <submittedName>
        <fullName evidence="1">Uncharacterized protein</fullName>
    </submittedName>
</protein>
<accession>A0A166AWE1</accession>
<reference evidence="1" key="1">
    <citation type="journal article" date="2016" name="Nat. Genet.">
        <title>A high-quality carrot genome assembly provides new insights into carotenoid accumulation and asterid genome evolution.</title>
        <authorList>
            <person name="Iorizzo M."/>
            <person name="Ellison S."/>
            <person name="Senalik D."/>
            <person name="Zeng P."/>
            <person name="Satapoomin P."/>
            <person name="Huang J."/>
            <person name="Bowman M."/>
            <person name="Iovene M."/>
            <person name="Sanseverino W."/>
            <person name="Cavagnaro P."/>
            <person name="Yildiz M."/>
            <person name="Macko-Podgorni A."/>
            <person name="Moranska E."/>
            <person name="Grzebelus E."/>
            <person name="Grzebelus D."/>
            <person name="Ashrafi H."/>
            <person name="Zheng Z."/>
            <person name="Cheng S."/>
            <person name="Spooner D."/>
            <person name="Van Deynze A."/>
            <person name="Simon P."/>
        </authorList>
    </citation>
    <scope>NUCLEOTIDE SEQUENCE [LARGE SCALE GENOMIC DNA]</scope>
    <source>
        <tissue evidence="1">Leaf</tissue>
    </source>
</reference>